<dbReference type="InterPro" id="IPR001810">
    <property type="entry name" value="F-box_dom"/>
</dbReference>
<dbReference type="InterPro" id="IPR050745">
    <property type="entry name" value="Multifunctional_regulatory"/>
</dbReference>
<dbReference type="PANTHER" id="PTHR24189:SF50">
    <property type="entry name" value="ANKYRIN REPEAT AND SOCS BOX PROTEIN 2"/>
    <property type="match status" value="1"/>
</dbReference>
<dbReference type="SUPFAM" id="SSF81383">
    <property type="entry name" value="F-box domain"/>
    <property type="match status" value="1"/>
</dbReference>
<dbReference type="PROSITE" id="PS50088">
    <property type="entry name" value="ANK_REPEAT"/>
    <property type="match status" value="2"/>
</dbReference>
<dbReference type="EMBL" id="LFMI01000117">
    <property type="protein sequence ID" value="OTA00615.1"/>
    <property type="molecule type" value="Genomic_DNA"/>
</dbReference>
<keyword evidence="6" id="KW-1185">Reference proteome</keyword>
<keyword evidence="1" id="KW-0677">Repeat</keyword>
<dbReference type="CDD" id="cd09917">
    <property type="entry name" value="F-box_SF"/>
    <property type="match status" value="1"/>
</dbReference>
<dbReference type="PROSITE" id="PS50297">
    <property type="entry name" value="ANK_REP_REGION"/>
    <property type="match status" value="1"/>
</dbReference>
<dbReference type="PRINTS" id="PR01415">
    <property type="entry name" value="ANKYRIN"/>
</dbReference>
<name>A0A2H2ZIP2_TRIPA</name>
<dbReference type="Pfam" id="PF00646">
    <property type="entry name" value="F-box"/>
    <property type="match status" value="1"/>
</dbReference>
<dbReference type="PROSITE" id="PS50181">
    <property type="entry name" value="FBOX"/>
    <property type="match status" value="1"/>
</dbReference>
<evidence type="ECO:0000256" key="1">
    <source>
        <dbReference type="ARBA" id="ARBA00022737"/>
    </source>
</evidence>
<evidence type="ECO:0000256" key="2">
    <source>
        <dbReference type="ARBA" id="ARBA00023043"/>
    </source>
</evidence>
<feature type="repeat" description="ANK" evidence="3">
    <location>
        <begin position="241"/>
        <end position="273"/>
    </location>
</feature>
<dbReference type="SMART" id="SM00248">
    <property type="entry name" value="ANK"/>
    <property type="match status" value="5"/>
</dbReference>
<dbReference type="InterPro" id="IPR036770">
    <property type="entry name" value="Ankyrin_rpt-contain_sf"/>
</dbReference>
<dbReference type="Pfam" id="PF00023">
    <property type="entry name" value="Ank"/>
    <property type="match status" value="1"/>
</dbReference>
<protein>
    <recommendedName>
        <fullName evidence="4">F-box domain-containing protein</fullName>
    </recommendedName>
</protein>
<accession>A0A2H2ZIP2</accession>
<organism evidence="5 6">
    <name type="scientific">Trichoderma parareesei</name>
    <name type="common">Filamentous fungus</name>
    <dbReference type="NCBI Taxonomy" id="858221"/>
    <lineage>
        <taxon>Eukaryota</taxon>
        <taxon>Fungi</taxon>
        <taxon>Dikarya</taxon>
        <taxon>Ascomycota</taxon>
        <taxon>Pezizomycotina</taxon>
        <taxon>Sordariomycetes</taxon>
        <taxon>Hypocreomycetidae</taxon>
        <taxon>Hypocreales</taxon>
        <taxon>Hypocreaceae</taxon>
        <taxon>Trichoderma</taxon>
    </lineage>
</organism>
<feature type="repeat" description="ANK" evidence="3">
    <location>
        <begin position="106"/>
        <end position="138"/>
    </location>
</feature>
<dbReference type="AlphaFoldDB" id="A0A2H2ZIP2"/>
<dbReference type="OrthoDB" id="194358at2759"/>
<dbReference type="InterPro" id="IPR002110">
    <property type="entry name" value="Ankyrin_rpt"/>
</dbReference>
<sequence length="643" mass="72456">MPPRKHRSGVPRDCLSNLPLELQYEIIRHIPLKTLSRLARVSRLFRDVVTPILYKQDVNEERPRAIYWAANAREAGDEAITKVLDLAKQYGGDVNRLYSLGDWHQHKTTPLHIAAATGNIAAARKLLELDAEVNALGRGLPDPTAFADTSIRHAADHGLWRPLFVPFVFRNEEMIQLLLRFGASPVLLVPVDNPTATAHDPGTVNILHVLSADPDANITDGADQSYSESLKELIDVPIQQGSTTPLFLALRHHNGRALKKLIVNGANIEALNEFGRTLLTQAISLRFTSRDSQARLWYNGVAEQLVKSRKPKISGYSPQEAWETPLTCTIKALENIPAEYKRATQDVEAMIDLLLTHGADINEKSNEGNTMLHALCDVICRESFGINGLVDIFRQCVDNGADLAIPFTSGRSVLGTCMLRYNQRPLRFFKLLLELHAPLMPPEVDAVFVKWAQSFSLRKSLDDYVQEYRTQVSQNAIDLMYSSVLGYDEVAWKQLQEHFPRTTIAERVVSEILLGPSSRTRWFKLALDVQEFDGNYINKHGNSLLHCIVRRLDKNPKYRELQARSDACELLRRGAIPNQTNARGQTPLQALRSFQEQRNCPVLRLFLYDATALWDDLQAGLATEDQWRGFLEIEGKRPSRSAP</sequence>
<evidence type="ECO:0000313" key="6">
    <source>
        <dbReference type="Proteomes" id="UP000219286"/>
    </source>
</evidence>
<dbReference type="Gene3D" id="1.20.1280.50">
    <property type="match status" value="1"/>
</dbReference>
<keyword evidence="2 3" id="KW-0040">ANK repeat</keyword>
<proteinExistence type="predicted"/>
<dbReference type="SMART" id="SM00256">
    <property type="entry name" value="FBOX"/>
    <property type="match status" value="1"/>
</dbReference>
<dbReference type="PANTHER" id="PTHR24189">
    <property type="entry name" value="MYOTROPHIN"/>
    <property type="match status" value="1"/>
</dbReference>
<dbReference type="Proteomes" id="UP000219286">
    <property type="component" value="Unassembled WGS sequence"/>
</dbReference>
<dbReference type="Gene3D" id="1.25.40.20">
    <property type="entry name" value="Ankyrin repeat-containing domain"/>
    <property type="match status" value="3"/>
</dbReference>
<reference evidence="5 6" key="1">
    <citation type="journal article" date="2015" name="Genome Announc.">
        <title>Genome sequence and annotation of Trichoderma parareesei, the ancestor of the cellulase producer Trichoderma reesei.</title>
        <authorList>
            <person name="Yang D."/>
            <person name="Pomraning K."/>
            <person name="Kopchinskiy A."/>
            <person name="Karimi Aghcheh R."/>
            <person name="Atanasova L."/>
            <person name="Chenthamara K."/>
            <person name="Baker S.E."/>
            <person name="Zhang R."/>
            <person name="Shen Q."/>
            <person name="Freitag M."/>
            <person name="Kubicek C.P."/>
            <person name="Druzhinina I.S."/>
        </authorList>
    </citation>
    <scope>NUCLEOTIDE SEQUENCE [LARGE SCALE GENOMIC DNA]</scope>
    <source>
        <strain evidence="5 6">CBS 125925</strain>
    </source>
</reference>
<evidence type="ECO:0000313" key="5">
    <source>
        <dbReference type="EMBL" id="OTA00615.1"/>
    </source>
</evidence>
<dbReference type="InterPro" id="IPR036047">
    <property type="entry name" value="F-box-like_dom_sf"/>
</dbReference>
<feature type="domain" description="F-box" evidence="4">
    <location>
        <begin position="12"/>
        <end position="57"/>
    </location>
</feature>
<evidence type="ECO:0000259" key="4">
    <source>
        <dbReference type="PROSITE" id="PS50181"/>
    </source>
</evidence>
<gene>
    <name evidence="5" type="ORF">A9Z42_0008450</name>
</gene>
<dbReference type="SUPFAM" id="SSF48403">
    <property type="entry name" value="Ankyrin repeat"/>
    <property type="match status" value="1"/>
</dbReference>
<comment type="caution">
    <text evidence="5">The sequence shown here is derived from an EMBL/GenBank/DDBJ whole genome shotgun (WGS) entry which is preliminary data.</text>
</comment>
<evidence type="ECO:0000256" key="3">
    <source>
        <dbReference type="PROSITE-ProRule" id="PRU00023"/>
    </source>
</evidence>